<organism evidence="1 2">
    <name type="scientific">Tanacetum coccineum</name>
    <dbReference type="NCBI Taxonomy" id="301880"/>
    <lineage>
        <taxon>Eukaryota</taxon>
        <taxon>Viridiplantae</taxon>
        <taxon>Streptophyta</taxon>
        <taxon>Embryophyta</taxon>
        <taxon>Tracheophyta</taxon>
        <taxon>Spermatophyta</taxon>
        <taxon>Magnoliopsida</taxon>
        <taxon>eudicotyledons</taxon>
        <taxon>Gunneridae</taxon>
        <taxon>Pentapetalae</taxon>
        <taxon>asterids</taxon>
        <taxon>campanulids</taxon>
        <taxon>Asterales</taxon>
        <taxon>Asteraceae</taxon>
        <taxon>Asteroideae</taxon>
        <taxon>Anthemideae</taxon>
        <taxon>Anthemidinae</taxon>
        <taxon>Tanacetum</taxon>
    </lineage>
</organism>
<dbReference type="InterPro" id="IPR044969">
    <property type="entry name" value="DFO"/>
</dbReference>
<proteinExistence type="predicted"/>
<reference evidence="1" key="1">
    <citation type="journal article" date="2022" name="Int. J. Mol. Sci.">
        <title>Draft Genome of Tanacetum Coccineum: Genomic Comparison of Closely Related Tanacetum-Family Plants.</title>
        <authorList>
            <person name="Yamashiro T."/>
            <person name="Shiraishi A."/>
            <person name="Nakayama K."/>
            <person name="Satake H."/>
        </authorList>
    </citation>
    <scope>NUCLEOTIDE SEQUENCE</scope>
</reference>
<evidence type="ECO:0000313" key="1">
    <source>
        <dbReference type="EMBL" id="GJT58008.1"/>
    </source>
</evidence>
<sequence length="270" mass="30821">MRMNMKMIKTMKDDEFDQVNIRIRLHELKSGSKNCPLLVPYSMTRPGLISEQWNETWLSDCQKQIAAILALDQFLQMWLNKDISKMLTRIHIKFHNGKQASSGYGQTKDNISCHHVTALAKVRLSGFIGIVSLKKLFLFKATCIAGLPNHGFSICCKPLGVLIEITMDSRNSKNTGLALRYEALVMRELNSGSDHHMHVSYKEWFMFVELALDNIFSFIARKVIDSLRFLEEAASKGHAFEKKDDWGIDLASKHESLLCLLRSSAKLWQA</sequence>
<comment type="caution">
    <text evidence="1">The sequence shown here is derived from an EMBL/GenBank/DDBJ whole genome shotgun (WGS) entry which is preliminary data.</text>
</comment>
<dbReference type="PANTHER" id="PTHR37176">
    <property type="entry name" value="F10K1.23"/>
    <property type="match status" value="1"/>
</dbReference>
<reference evidence="1" key="2">
    <citation type="submission" date="2022-01" db="EMBL/GenBank/DDBJ databases">
        <authorList>
            <person name="Yamashiro T."/>
            <person name="Shiraishi A."/>
            <person name="Satake H."/>
            <person name="Nakayama K."/>
        </authorList>
    </citation>
    <scope>NUCLEOTIDE SEQUENCE</scope>
</reference>
<name>A0ABQ5F4J7_9ASTR</name>
<evidence type="ECO:0000313" key="2">
    <source>
        <dbReference type="Proteomes" id="UP001151760"/>
    </source>
</evidence>
<dbReference type="PANTHER" id="PTHR37176:SF1">
    <property type="entry name" value="PROTEIN DOUBLE-STRAND BREAK FORMATION"/>
    <property type="match status" value="1"/>
</dbReference>
<dbReference type="EMBL" id="BQNB010016980">
    <property type="protein sequence ID" value="GJT58008.1"/>
    <property type="molecule type" value="Genomic_DNA"/>
</dbReference>
<keyword evidence="2" id="KW-1185">Reference proteome</keyword>
<gene>
    <name evidence="1" type="ORF">Tco_0993062</name>
</gene>
<protein>
    <submittedName>
        <fullName evidence="1">Uncharacterized protein</fullName>
    </submittedName>
</protein>
<accession>A0ABQ5F4J7</accession>
<dbReference type="Proteomes" id="UP001151760">
    <property type="component" value="Unassembled WGS sequence"/>
</dbReference>